<organism evidence="3 4">
    <name type="scientific">Streptomyces halobius</name>
    <dbReference type="NCBI Taxonomy" id="2879846"/>
    <lineage>
        <taxon>Bacteria</taxon>
        <taxon>Bacillati</taxon>
        <taxon>Actinomycetota</taxon>
        <taxon>Actinomycetes</taxon>
        <taxon>Kitasatosporales</taxon>
        <taxon>Streptomycetaceae</taxon>
        <taxon>Streptomyces</taxon>
    </lineage>
</organism>
<evidence type="ECO:0000256" key="2">
    <source>
        <dbReference type="SAM" id="SignalP"/>
    </source>
</evidence>
<feature type="region of interest" description="Disordered" evidence="1">
    <location>
        <begin position="205"/>
        <end position="268"/>
    </location>
</feature>
<dbReference type="EMBL" id="CP086322">
    <property type="protein sequence ID" value="UQA92299.1"/>
    <property type="molecule type" value="Genomic_DNA"/>
</dbReference>
<feature type="compositionally biased region" description="Gly residues" evidence="1">
    <location>
        <begin position="234"/>
        <end position="243"/>
    </location>
</feature>
<feature type="chain" id="PRO_5045739510" description="Secreted protein" evidence="2">
    <location>
        <begin position="27"/>
        <end position="317"/>
    </location>
</feature>
<proteinExistence type="predicted"/>
<evidence type="ECO:0000313" key="4">
    <source>
        <dbReference type="Proteomes" id="UP000830115"/>
    </source>
</evidence>
<dbReference type="Proteomes" id="UP000830115">
    <property type="component" value="Chromosome"/>
</dbReference>
<sequence>MRAVRTLTSLLLVGGGMFGATGTAVADATSNAPADSPSAGSSESSPSGTPSPSGSAAGPTEAGTSFRTAAKMKLDQRAVADASTGDYLYWVLPLDSGQRATVKAEVKLPEAARHGTATWQLDVYDGLRRRQACRYGAQSRAAAEDAGSVELSCTLRSVRAWAEPWANDPLPGSYYVRLTVVDLPQEDLGLPVHAEVEATAADTGGSQAVDGALSAPLVPGISTGTPRADDKGSDGGSDGGPDGGSDDGSQPDGGGSTERAAAFGEPDGGWSSGWWSGRWIWTAAGGLLGALAGIAGYSFTRGSGRPSRVPPGPDPGA</sequence>
<keyword evidence="2" id="KW-0732">Signal</keyword>
<evidence type="ECO:0000313" key="3">
    <source>
        <dbReference type="EMBL" id="UQA92299.1"/>
    </source>
</evidence>
<protein>
    <recommendedName>
        <fullName evidence="5">Secreted protein</fullName>
    </recommendedName>
</protein>
<gene>
    <name evidence="3" type="ORF">K9S39_10995</name>
</gene>
<dbReference type="RefSeq" id="WP_248863163.1">
    <property type="nucleotide sequence ID" value="NZ_CP086322.1"/>
</dbReference>
<feature type="region of interest" description="Disordered" evidence="1">
    <location>
        <begin position="27"/>
        <end position="63"/>
    </location>
</feature>
<evidence type="ECO:0008006" key="5">
    <source>
        <dbReference type="Google" id="ProtNLM"/>
    </source>
</evidence>
<keyword evidence="4" id="KW-1185">Reference proteome</keyword>
<evidence type="ECO:0000256" key="1">
    <source>
        <dbReference type="SAM" id="MobiDB-lite"/>
    </source>
</evidence>
<reference evidence="3" key="1">
    <citation type="submission" date="2021-10" db="EMBL/GenBank/DDBJ databases">
        <title>Streptomyces nigrumlapis sp.nov.,an antimicrobial producing actinobacterium isolated from Black Gobi rocks.</title>
        <authorList>
            <person name="Wen Y."/>
            <person name="Zhang W."/>
            <person name="Liu X.G."/>
        </authorList>
    </citation>
    <scope>NUCLEOTIDE SEQUENCE</scope>
    <source>
        <strain evidence="3">ST13-2-2</strain>
    </source>
</reference>
<feature type="signal peptide" evidence="2">
    <location>
        <begin position="1"/>
        <end position="26"/>
    </location>
</feature>
<feature type="compositionally biased region" description="Low complexity" evidence="1">
    <location>
        <begin position="32"/>
        <end position="63"/>
    </location>
</feature>
<name>A0ABY4M3F6_9ACTN</name>
<accession>A0ABY4M3F6</accession>